<reference evidence="3" key="1">
    <citation type="submission" date="2014-01" db="EMBL/GenBank/DDBJ databases">
        <title>The Genome Sequence of Anopheles melas CM1001059_A (V2).</title>
        <authorList>
            <consortium name="The Broad Institute Genomics Platform"/>
            <person name="Neafsey D.E."/>
            <person name="Besansky N."/>
            <person name="Howell P."/>
            <person name="Walton C."/>
            <person name="Young S.K."/>
            <person name="Zeng Q."/>
            <person name="Gargeya S."/>
            <person name="Fitzgerald M."/>
            <person name="Haas B."/>
            <person name="Abouelleil A."/>
            <person name="Allen A.W."/>
            <person name="Alvarado L."/>
            <person name="Arachchi H.M."/>
            <person name="Berlin A.M."/>
            <person name="Chapman S.B."/>
            <person name="Gainer-Dewar J."/>
            <person name="Goldberg J."/>
            <person name="Griggs A."/>
            <person name="Gujja S."/>
            <person name="Hansen M."/>
            <person name="Howarth C."/>
            <person name="Imamovic A."/>
            <person name="Ireland A."/>
            <person name="Larimer J."/>
            <person name="McCowan C."/>
            <person name="Murphy C."/>
            <person name="Pearson M."/>
            <person name="Poon T.W."/>
            <person name="Priest M."/>
            <person name="Roberts A."/>
            <person name="Saif S."/>
            <person name="Shea T."/>
            <person name="Sisk P."/>
            <person name="Sykes S."/>
            <person name="Wortman J."/>
            <person name="Nusbaum C."/>
            <person name="Birren B."/>
        </authorList>
    </citation>
    <scope>NUCLEOTIDE SEQUENCE [LARGE SCALE GENOMIC DNA]</scope>
    <source>
        <strain evidence="3">CM1001059</strain>
    </source>
</reference>
<organism evidence="2 3">
    <name type="scientific">Anopheles melas</name>
    <dbReference type="NCBI Taxonomy" id="34690"/>
    <lineage>
        <taxon>Eukaryota</taxon>
        <taxon>Metazoa</taxon>
        <taxon>Ecdysozoa</taxon>
        <taxon>Arthropoda</taxon>
        <taxon>Hexapoda</taxon>
        <taxon>Insecta</taxon>
        <taxon>Pterygota</taxon>
        <taxon>Neoptera</taxon>
        <taxon>Endopterygota</taxon>
        <taxon>Diptera</taxon>
        <taxon>Nematocera</taxon>
        <taxon>Culicoidea</taxon>
        <taxon>Culicidae</taxon>
        <taxon>Anophelinae</taxon>
        <taxon>Anopheles</taxon>
    </lineage>
</organism>
<proteinExistence type="predicted"/>
<sequence length="107" mass="11909">MNHTRQRLIRELTAVRTIAQPRTAVQLQRQQQQQTRCSSTDRPIRYTHSTASCPHMVEALNVGTDGAQTTASSGSSSARNTIRLEDARPYSEVPGPKPLPILGNTWR</sequence>
<evidence type="ECO:0000313" key="2">
    <source>
        <dbReference type="EnsemblMetazoa" id="AMEC008418-PA"/>
    </source>
</evidence>
<dbReference type="VEuPathDB" id="VectorBase:AMEC008418"/>
<dbReference type="AlphaFoldDB" id="A0A182TU92"/>
<dbReference type="STRING" id="34690.A0A182TU92"/>
<evidence type="ECO:0000313" key="3">
    <source>
        <dbReference type="Proteomes" id="UP000075902"/>
    </source>
</evidence>
<dbReference type="EnsemblMetazoa" id="AMEC008418-RA">
    <property type="protein sequence ID" value="AMEC008418-PA"/>
    <property type="gene ID" value="AMEC008418"/>
</dbReference>
<feature type="compositionally biased region" description="Low complexity" evidence="1">
    <location>
        <begin position="65"/>
        <end position="78"/>
    </location>
</feature>
<accession>A0A182TU92</accession>
<reference evidence="2" key="2">
    <citation type="submission" date="2020-05" db="UniProtKB">
        <authorList>
            <consortium name="EnsemblMetazoa"/>
        </authorList>
    </citation>
    <scope>IDENTIFICATION</scope>
    <source>
        <strain evidence="2">CM1001059</strain>
    </source>
</reference>
<dbReference type="Proteomes" id="UP000075902">
    <property type="component" value="Unassembled WGS sequence"/>
</dbReference>
<feature type="region of interest" description="Disordered" evidence="1">
    <location>
        <begin position="65"/>
        <end position="107"/>
    </location>
</feature>
<evidence type="ECO:0000256" key="1">
    <source>
        <dbReference type="SAM" id="MobiDB-lite"/>
    </source>
</evidence>
<protein>
    <submittedName>
        <fullName evidence="2">Uncharacterized protein</fullName>
    </submittedName>
</protein>
<keyword evidence="3" id="KW-1185">Reference proteome</keyword>
<name>A0A182TU92_9DIPT</name>